<accession>A0ACB8UBZ3</accession>
<name>A0ACB8UBZ3_9APHY</name>
<dbReference type="Proteomes" id="UP001055072">
    <property type="component" value="Unassembled WGS sequence"/>
</dbReference>
<organism evidence="1 2">
    <name type="scientific">Irpex rosettiformis</name>
    <dbReference type="NCBI Taxonomy" id="378272"/>
    <lineage>
        <taxon>Eukaryota</taxon>
        <taxon>Fungi</taxon>
        <taxon>Dikarya</taxon>
        <taxon>Basidiomycota</taxon>
        <taxon>Agaricomycotina</taxon>
        <taxon>Agaricomycetes</taxon>
        <taxon>Polyporales</taxon>
        <taxon>Irpicaceae</taxon>
        <taxon>Irpex</taxon>
    </lineage>
</organism>
<proteinExistence type="predicted"/>
<sequence>MQDDIDTTIPFSFFVSLLEAIASIRPRKSNETSKKTYKDIALRKLDNWIAELHRQYSPLPPGTTAVFFRLLFPEEDMQRKYGVQEKKLCDYLHDIFSSGARGMMCEWDRVLQVQGTKDTTCFGERVKRALEAMQISNDDSLSIHEVDALLTDLASNCAFSAYTIRQQSSLDLKNPNNAATKRGPRTILRTLYTSISPSSSGFLTQILLKDLRPILYPITETHYTTSLLQYDSNAVGMLSKEDVMRAWDRTGGMLRMFKVRASLWDAAYEFERERNGERGYVEPKVGVLVQIPKCIKGHSCKDALNRLRKSKRVWVETKYDGERAQIHVEVDECGKSRITIFSKSKRDSTMDRYGVHHIIREALGLSEEEATENPKSLRHTPRITANAILEAEMVAFSDTLDKVDEFWRIRSLIASTAKGVRHRPRKPCVEEEDSGDASQLSLASNASDSGTRHLALVFFDILLLDSNSLLRHPYAMRRSILENLVILKHGYSMLAERTSVDNIGVADSSGLRGLERVFARLLSRCEEGAVVKAEEGVYGGWGLSSWIKLKKDYIPGYGDCVDLALIGAGWDKDRAAELRVSSSVYTTFYFGALANPEDFDVNNLNNIKPHFTGIFTASYGLDREKLEELNFLIRSSDPVECRPSRKSPLPEMSYTLDFPHSLTRPSVLLQTPLLAELYGAGFTKAPGRTFYELRFPRLSKIHRPSERSWRPHTLSHTAMQMIARESVGRDKSTKDVEDWCDELWGKPRRLGVCESPKRREREEDWVERLEVIDGVSRVKKRKVEKELGETEDTTAKVVDVEDEESVGMRRGAESVMRARTFGSVTNMIGSPELLGRPTSGLSLKDTPKELPCRKENTDTVLFSVKRSGTAQLERATPKATLSIVRSPNSGSSEKGELTNKPYLKTLTKQLSNSPFILTPTLSTLPPIPPSTTSTLLLPPSSTLRYTHTPLAHFLSTSVVWLFRPTNALRPSWRVPTNHIIPPGHQVHSFDAFVLACGWFKPRAENNKVLNEALAGGTETCGWAERGVLFVDVDDSEGNGHGKEWVDGTLKRLVERRAGLLRRGDEERRKGMKTVFVFSMRTLGRDEVEREGDVESRALCRLG</sequence>
<dbReference type="EMBL" id="MU274905">
    <property type="protein sequence ID" value="KAI0091748.1"/>
    <property type="molecule type" value="Genomic_DNA"/>
</dbReference>
<reference evidence="1" key="1">
    <citation type="journal article" date="2021" name="Environ. Microbiol.">
        <title>Gene family expansions and transcriptome signatures uncover fungal adaptations to wood decay.</title>
        <authorList>
            <person name="Hage H."/>
            <person name="Miyauchi S."/>
            <person name="Viragh M."/>
            <person name="Drula E."/>
            <person name="Min B."/>
            <person name="Chaduli D."/>
            <person name="Navarro D."/>
            <person name="Favel A."/>
            <person name="Norest M."/>
            <person name="Lesage-Meessen L."/>
            <person name="Balint B."/>
            <person name="Merenyi Z."/>
            <person name="de Eugenio L."/>
            <person name="Morin E."/>
            <person name="Martinez A.T."/>
            <person name="Baldrian P."/>
            <person name="Stursova M."/>
            <person name="Martinez M.J."/>
            <person name="Novotny C."/>
            <person name="Magnuson J.K."/>
            <person name="Spatafora J.W."/>
            <person name="Maurice S."/>
            <person name="Pangilinan J."/>
            <person name="Andreopoulos W."/>
            <person name="LaButti K."/>
            <person name="Hundley H."/>
            <person name="Na H."/>
            <person name="Kuo A."/>
            <person name="Barry K."/>
            <person name="Lipzen A."/>
            <person name="Henrissat B."/>
            <person name="Riley R."/>
            <person name="Ahrendt S."/>
            <person name="Nagy L.G."/>
            <person name="Grigoriev I.V."/>
            <person name="Martin F."/>
            <person name="Rosso M.N."/>
        </authorList>
    </citation>
    <scope>NUCLEOTIDE SEQUENCE</scope>
    <source>
        <strain evidence="1">CBS 384.51</strain>
    </source>
</reference>
<evidence type="ECO:0000313" key="2">
    <source>
        <dbReference type="Proteomes" id="UP001055072"/>
    </source>
</evidence>
<gene>
    <name evidence="1" type="ORF">BDY19DRAFT_991426</name>
</gene>
<evidence type="ECO:0000313" key="1">
    <source>
        <dbReference type="EMBL" id="KAI0091748.1"/>
    </source>
</evidence>
<protein>
    <submittedName>
        <fullName evidence="1">Uncharacterized protein</fullName>
    </submittedName>
</protein>
<keyword evidence="2" id="KW-1185">Reference proteome</keyword>
<comment type="caution">
    <text evidence="1">The sequence shown here is derived from an EMBL/GenBank/DDBJ whole genome shotgun (WGS) entry which is preliminary data.</text>
</comment>